<sequence>MKTIVLEYISKKFDDQYTFDLQGYLTYQGFCSNIKLINQRVKQHSMARYQHYLVSLLWLLWMGSACLFYLIATHDAPLWLMILLPVIILVLTVSFIAYYQRRLYKFEASTVEACQQINEVESMRGIEYSLLRNKAVCEQPTFSWLFLMGFQSCYEIQIQFDDRYDQRYSKDFVCVPLHSTTSSEDTDEMVLPIESVLDEKVALFAA</sequence>
<keyword evidence="1" id="KW-1133">Transmembrane helix</keyword>
<keyword evidence="1" id="KW-0812">Transmembrane</keyword>
<evidence type="ECO:0000313" key="2">
    <source>
        <dbReference type="EMBL" id="ORX54005.1"/>
    </source>
</evidence>
<keyword evidence="3" id="KW-1185">Reference proteome</keyword>
<dbReference type="AlphaFoldDB" id="A0A1X2GHI1"/>
<feature type="transmembrane region" description="Helical" evidence="1">
    <location>
        <begin position="78"/>
        <end position="99"/>
    </location>
</feature>
<proteinExistence type="predicted"/>
<keyword evidence="1" id="KW-0472">Membrane</keyword>
<feature type="transmembrane region" description="Helical" evidence="1">
    <location>
        <begin position="52"/>
        <end position="72"/>
    </location>
</feature>
<organism evidence="2 3">
    <name type="scientific">Hesseltinella vesiculosa</name>
    <dbReference type="NCBI Taxonomy" id="101127"/>
    <lineage>
        <taxon>Eukaryota</taxon>
        <taxon>Fungi</taxon>
        <taxon>Fungi incertae sedis</taxon>
        <taxon>Mucoromycota</taxon>
        <taxon>Mucoromycotina</taxon>
        <taxon>Mucoromycetes</taxon>
        <taxon>Mucorales</taxon>
        <taxon>Cunninghamellaceae</taxon>
        <taxon>Hesseltinella</taxon>
    </lineage>
</organism>
<comment type="caution">
    <text evidence="2">The sequence shown here is derived from an EMBL/GenBank/DDBJ whole genome shotgun (WGS) entry which is preliminary data.</text>
</comment>
<gene>
    <name evidence="2" type="ORF">DM01DRAFT_1383406</name>
</gene>
<evidence type="ECO:0000313" key="3">
    <source>
        <dbReference type="Proteomes" id="UP000242146"/>
    </source>
</evidence>
<protein>
    <submittedName>
        <fullName evidence="2">Uncharacterized protein</fullName>
    </submittedName>
</protein>
<dbReference type="OrthoDB" id="2414043at2759"/>
<evidence type="ECO:0000256" key="1">
    <source>
        <dbReference type="SAM" id="Phobius"/>
    </source>
</evidence>
<dbReference type="Proteomes" id="UP000242146">
    <property type="component" value="Unassembled WGS sequence"/>
</dbReference>
<name>A0A1X2GHI1_9FUNG</name>
<dbReference type="EMBL" id="MCGT01000014">
    <property type="protein sequence ID" value="ORX54005.1"/>
    <property type="molecule type" value="Genomic_DNA"/>
</dbReference>
<accession>A0A1X2GHI1</accession>
<reference evidence="2 3" key="1">
    <citation type="submission" date="2016-07" db="EMBL/GenBank/DDBJ databases">
        <title>Pervasive Adenine N6-methylation of Active Genes in Fungi.</title>
        <authorList>
            <consortium name="DOE Joint Genome Institute"/>
            <person name="Mondo S.J."/>
            <person name="Dannebaum R.O."/>
            <person name="Kuo R.C."/>
            <person name="Labutti K."/>
            <person name="Haridas S."/>
            <person name="Kuo A."/>
            <person name="Salamov A."/>
            <person name="Ahrendt S.R."/>
            <person name="Lipzen A."/>
            <person name="Sullivan W."/>
            <person name="Andreopoulos W.B."/>
            <person name="Clum A."/>
            <person name="Lindquist E."/>
            <person name="Daum C."/>
            <person name="Ramamoorthy G.K."/>
            <person name="Gryganskyi A."/>
            <person name="Culley D."/>
            <person name="Magnuson J.K."/>
            <person name="James T.Y."/>
            <person name="O'Malley M.A."/>
            <person name="Stajich J.E."/>
            <person name="Spatafora J.W."/>
            <person name="Visel A."/>
            <person name="Grigoriev I.V."/>
        </authorList>
    </citation>
    <scope>NUCLEOTIDE SEQUENCE [LARGE SCALE GENOMIC DNA]</scope>
    <source>
        <strain evidence="2 3">NRRL 3301</strain>
    </source>
</reference>